<gene>
    <name evidence="1" type="ORF">EV182_002793</name>
</gene>
<dbReference type="Proteomes" id="UP001145114">
    <property type="component" value="Unassembled WGS sequence"/>
</dbReference>
<dbReference type="EMBL" id="JAMZIH010005769">
    <property type="protein sequence ID" value="KAJ1674676.1"/>
    <property type="molecule type" value="Genomic_DNA"/>
</dbReference>
<proteinExistence type="predicted"/>
<evidence type="ECO:0000313" key="2">
    <source>
        <dbReference type="Proteomes" id="UP001145114"/>
    </source>
</evidence>
<reference evidence="1" key="1">
    <citation type="submission" date="2022-06" db="EMBL/GenBank/DDBJ databases">
        <title>Phylogenomic reconstructions and comparative analyses of Kickxellomycotina fungi.</title>
        <authorList>
            <person name="Reynolds N.K."/>
            <person name="Stajich J.E."/>
            <person name="Barry K."/>
            <person name="Grigoriev I.V."/>
            <person name="Crous P."/>
            <person name="Smith M.E."/>
        </authorList>
    </citation>
    <scope>NUCLEOTIDE SEQUENCE</scope>
    <source>
        <strain evidence="1">RSA 2271</strain>
    </source>
</reference>
<protein>
    <submittedName>
        <fullName evidence="1">Uncharacterized protein</fullName>
    </submittedName>
</protein>
<name>A0ACC1HEB1_9FUNG</name>
<comment type="caution">
    <text evidence="1">The sequence shown here is derived from an EMBL/GenBank/DDBJ whole genome shotgun (WGS) entry which is preliminary data.</text>
</comment>
<keyword evidence="2" id="KW-1185">Reference proteome</keyword>
<accession>A0ACC1HEB1</accession>
<evidence type="ECO:0000313" key="1">
    <source>
        <dbReference type="EMBL" id="KAJ1674676.1"/>
    </source>
</evidence>
<sequence length="271" mass="29287">MRLIFATVTTALMLAMAAKKRSLSLSGCLAAVFVGMCTFTNDNLMFSVVLLTFFVTSSYWTKYGANIKKKIDADYVEGGQRSATQVFSNGLVGSLISVYYQVQFDGISPQDMTREQRHLCLTLIWAYIGFYAFCNADTWASELGVLSQSWPVLITTFKKVPPGTNGALSKLGLLASIAGGAAVGIAADVALFSQYFGAYGSRALPRIPYNMVASFVGLIGSLVDSLLGALFQVSYLTNEHKVSLTKRGDDTKVIAGRDVITNDQVKKTCPL</sequence>
<organism evidence="1 2">
    <name type="scientific">Spiromyces aspiralis</name>
    <dbReference type="NCBI Taxonomy" id="68401"/>
    <lineage>
        <taxon>Eukaryota</taxon>
        <taxon>Fungi</taxon>
        <taxon>Fungi incertae sedis</taxon>
        <taxon>Zoopagomycota</taxon>
        <taxon>Kickxellomycotina</taxon>
        <taxon>Kickxellomycetes</taxon>
        <taxon>Kickxellales</taxon>
        <taxon>Kickxellaceae</taxon>
        <taxon>Spiromyces</taxon>
    </lineage>
</organism>